<proteinExistence type="predicted"/>
<accession>A0A286TVG8</accession>
<dbReference type="AlphaFoldDB" id="A0A286TVG8"/>
<protein>
    <submittedName>
        <fullName evidence="1">Uncharacterized protein</fullName>
    </submittedName>
</protein>
<sequence>MKKILIVATLMLLLPLFGCLQRQVKQLQSEHHRLQSLKESLENELLLAPDPLKVEEQLRNVDLKIRYIEYEILRRQHIEQ</sequence>
<dbReference type="Proteomes" id="UP000218542">
    <property type="component" value="Unassembled WGS sequence"/>
</dbReference>
<reference evidence="2" key="1">
    <citation type="journal article" date="2017" name="Environ. Microbiol. Rep.">
        <title>Genetic Diversity of Marine Anaerobic Ammonium-Oxidizing Bacteria as Revealed by Genomic and Proteomic Analyses of 'Candidatus Scalindua japonica'.</title>
        <authorList>
            <person name="Oshiki M."/>
            <person name="Mizuto K."/>
            <person name="Kimura Z."/>
            <person name="Kindaichi T."/>
            <person name="Satoh H."/>
            <person name="Okabe S."/>
        </authorList>
    </citation>
    <scope>NUCLEOTIDE SEQUENCE [LARGE SCALE GENOMIC DNA]</scope>
    <source>
        <strain evidence="2">husup-a2</strain>
    </source>
</reference>
<comment type="caution">
    <text evidence="1">The sequence shown here is derived from an EMBL/GenBank/DDBJ whole genome shotgun (WGS) entry which is preliminary data.</text>
</comment>
<keyword evidence="2" id="KW-1185">Reference proteome</keyword>
<evidence type="ECO:0000313" key="2">
    <source>
        <dbReference type="Proteomes" id="UP000218542"/>
    </source>
</evidence>
<dbReference type="RefSeq" id="WP_096893021.1">
    <property type="nucleotide sequence ID" value="NZ_BAOS01000004.1"/>
</dbReference>
<dbReference type="EMBL" id="BAOS01000004">
    <property type="protein sequence ID" value="GAX59897.1"/>
    <property type="molecule type" value="Genomic_DNA"/>
</dbReference>
<organism evidence="1 2">
    <name type="scientific">Candidatus Scalindua japonica</name>
    <dbReference type="NCBI Taxonomy" id="1284222"/>
    <lineage>
        <taxon>Bacteria</taxon>
        <taxon>Pseudomonadati</taxon>
        <taxon>Planctomycetota</taxon>
        <taxon>Candidatus Brocadiia</taxon>
        <taxon>Candidatus Brocadiales</taxon>
        <taxon>Candidatus Scalinduaceae</taxon>
        <taxon>Candidatus Scalindua</taxon>
    </lineage>
</organism>
<evidence type="ECO:0000313" key="1">
    <source>
        <dbReference type="EMBL" id="GAX59897.1"/>
    </source>
</evidence>
<gene>
    <name evidence="1" type="ORF">SCALIN_C04_0385</name>
</gene>
<name>A0A286TVG8_9BACT</name>